<protein>
    <submittedName>
        <fullName evidence="1">Uncharacterized protein</fullName>
    </submittedName>
</protein>
<accession>A0AA86JNI5</accession>
<dbReference type="EMBL" id="CAKJVE010000004">
    <property type="protein sequence ID" value="CAG9705535.1"/>
    <property type="molecule type" value="Genomic_DNA"/>
</dbReference>
<evidence type="ECO:0000313" key="1">
    <source>
        <dbReference type="EMBL" id="CAG9705535.1"/>
    </source>
</evidence>
<dbReference type="AlphaFoldDB" id="A0AA86JNI5"/>
<proteinExistence type="predicted"/>
<evidence type="ECO:0000313" key="2">
    <source>
        <dbReference type="Proteomes" id="UP000789738"/>
    </source>
</evidence>
<name>A0AA86JNI5_9CLOT</name>
<dbReference type="RefSeq" id="WP_210885959.1">
    <property type="nucleotide sequence ID" value="NZ_CAKJVE010000004.1"/>
</dbReference>
<gene>
    <name evidence="1" type="ORF">CNEO_41929</name>
</gene>
<dbReference type="Proteomes" id="UP000789738">
    <property type="component" value="Unassembled WGS sequence"/>
</dbReference>
<organism evidence="1 2">
    <name type="scientific">Clostridium neonatale</name>
    <dbReference type="NCBI Taxonomy" id="137838"/>
    <lineage>
        <taxon>Bacteria</taxon>
        <taxon>Bacillati</taxon>
        <taxon>Bacillota</taxon>
        <taxon>Clostridia</taxon>
        <taxon>Eubacteriales</taxon>
        <taxon>Clostridiaceae</taxon>
        <taxon>Clostridium</taxon>
    </lineage>
</organism>
<comment type="caution">
    <text evidence="1">The sequence shown here is derived from an EMBL/GenBank/DDBJ whole genome shotgun (WGS) entry which is preliminary data.</text>
</comment>
<sequence length="60" mass="7177">MYYGKMTDELKELIQQHIDLFGYDPTSDMELEYGEEEYKDLVKDIKKSIKENKPICEIVE</sequence>
<reference evidence="1" key="1">
    <citation type="submission" date="2021-10" db="EMBL/GenBank/DDBJ databases">
        <authorList>
            <person name="Mesa V."/>
        </authorList>
    </citation>
    <scope>NUCLEOTIDE SEQUENCE</scope>
    <source>
        <strain evidence="1">CC3_PB</strain>
    </source>
</reference>